<dbReference type="Proteomes" id="UP000002668">
    <property type="component" value="Genome"/>
</dbReference>
<proteinExistence type="predicted"/>
<evidence type="ECO:0000313" key="3">
    <source>
        <dbReference type="Proteomes" id="UP000002668"/>
    </source>
</evidence>
<dbReference type="VEuPathDB" id="FungiDB:LEMA_P110320.1"/>
<dbReference type="AlphaFoldDB" id="E4ZXL8"/>
<reference evidence="3" key="1">
    <citation type="journal article" date="2011" name="Nat. Commun.">
        <title>Effector diversification within compartments of the Leptosphaeria maculans genome affected by Repeat-Induced Point mutations.</title>
        <authorList>
            <person name="Rouxel T."/>
            <person name="Grandaubert J."/>
            <person name="Hane J.K."/>
            <person name="Hoede C."/>
            <person name="van de Wouw A.P."/>
            <person name="Couloux A."/>
            <person name="Dominguez V."/>
            <person name="Anthouard V."/>
            <person name="Bally P."/>
            <person name="Bourras S."/>
            <person name="Cozijnsen A.J."/>
            <person name="Ciuffetti L.M."/>
            <person name="Degrave A."/>
            <person name="Dilmaghani A."/>
            <person name="Duret L."/>
            <person name="Fudal I."/>
            <person name="Goodwin S.B."/>
            <person name="Gout L."/>
            <person name="Glaser N."/>
            <person name="Linglin J."/>
            <person name="Kema G.H.J."/>
            <person name="Lapalu N."/>
            <person name="Lawrence C.B."/>
            <person name="May K."/>
            <person name="Meyer M."/>
            <person name="Ollivier B."/>
            <person name="Poulain J."/>
            <person name="Schoch C.L."/>
            <person name="Simon A."/>
            <person name="Spatafora J.W."/>
            <person name="Stachowiak A."/>
            <person name="Turgeon B.G."/>
            <person name="Tyler B.M."/>
            <person name="Vincent D."/>
            <person name="Weissenbach J."/>
            <person name="Amselem J."/>
            <person name="Quesneville H."/>
            <person name="Oliver R.P."/>
            <person name="Wincker P."/>
            <person name="Balesdent M.-H."/>
            <person name="Howlett B.J."/>
        </authorList>
    </citation>
    <scope>NUCLEOTIDE SEQUENCE [LARGE SCALE GENOMIC DNA]</scope>
    <source>
        <strain evidence="3">JN3 / isolate v23.1.3 / race Av1-4-5-6-7-8</strain>
    </source>
</reference>
<evidence type="ECO:0000313" key="2">
    <source>
        <dbReference type="EMBL" id="CBX96113.1"/>
    </source>
</evidence>
<feature type="region of interest" description="Disordered" evidence="1">
    <location>
        <begin position="100"/>
        <end position="133"/>
    </location>
</feature>
<keyword evidence="3" id="KW-1185">Reference proteome</keyword>
<evidence type="ECO:0000256" key="1">
    <source>
        <dbReference type="SAM" id="MobiDB-lite"/>
    </source>
</evidence>
<feature type="compositionally biased region" description="Basic residues" evidence="1">
    <location>
        <begin position="114"/>
        <end position="133"/>
    </location>
</feature>
<dbReference type="HOGENOM" id="CLU_731724_0_0_1"/>
<dbReference type="InParanoid" id="E4ZXL8"/>
<feature type="region of interest" description="Disordered" evidence="1">
    <location>
        <begin position="262"/>
        <end position="282"/>
    </location>
</feature>
<sequence>MVLNLLAKHGFRGTFRVLFSPETSVEEQSSRSRLQFVYARKRDSGGKKGRIGVYQMIQDMRDIRGRRRIYVNIEENPDHNGVDFCARFVGIQQSLEYKQWPSTRSTGRKEAQQKRKVNQAKSRNHAERHRKKVFTATSIGPKCSETSPLFHRLSRASLAGPAPGKHDKNVPDKSSIRIVNQGRLVEQRDNPSTPLNPPNSPFVQPMLTQQQSATLVFGQEFRANRRAAGDSIELNSASMGSNVGQGSQTVGEDIVVHAATSGSEPTGMAGPQDSSSQVSGGLIDSGTDESLPITSKFTYPSQAPSANIFARSRTSRHVNRPASYKINRPRMFGTLMSPPSPQTGLRVSEASRHLLSNRHSRLKGKADSEMALYALAKR</sequence>
<feature type="region of interest" description="Disordered" evidence="1">
    <location>
        <begin position="182"/>
        <end position="202"/>
    </location>
</feature>
<organism evidence="3">
    <name type="scientific">Leptosphaeria maculans (strain JN3 / isolate v23.1.3 / race Av1-4-5-6-7-8)</name>
    <name type="common">Blackleg fungus</name>
    <name type="synonym">Phoma lingam</name>
    <dbReference type="NCBI Taxonomy" id="985895"/>
    <lineage>
        <taxon>Eukaryota</taxon>
        <taxon>Fungi</taxon>
        <taxon>Dikarya</taxon>
        <taxon>Ascomycota</taxon>
        <taxon>Pezizomycotina</taxon>
        <taxon>Dothideomycetes</taxon>
        <taxon>Pleosporomycetidae</taxon>
        <taxon>Pleosporales</taxon>
        <taxon>Pleosporineae</taxon>
        <taxon>Leptosphaeriaceae</taxon>
        <taxon>Plenodomus</taxon>
        <taxon>Plenodomus lingam/Leptosphaeria maculans species complex</taxon>
    </lineage>
</organism>
<dbReference type="EMBL" id="FP929128">
    <property type="protein sequence ID" value="CBX96113.1"/>
    <property type="molecule type" value="Genomic_DNA"/>
</dbReference>
<dbReference type="GeneID" id="13289858"/>
<protein>
    <submittedName>
        <fullName evidence="2">Predicted protein</fullName>
    </submittedName>
</protein>
<name>E4ZXL8_LEPMJ</name>
<accession>E4ZXL8</accession>
<gene>
    <name evidence="2" type="ORF">LEMA_P110320.1</name>
</gene>